<feature type="transmembrane region" description="Helical" evidence="2">
    <location>
        <begin position="70"/>
        <end position="92"/>
    </location>
</feature>
<proteinExistence type="predicted"/>
<evidence type="ECO:0000313" key="3">
    <source>
        <dbReference type="EMBL" id="SHN44025.1"/>
    </source>
</evidence>
<reference evidence="3 4" key="1">
    <citation type="submission" date="2016-11" db="EMBL/GenBank/DDBJ databases">
        <authorList>
            <person name="Jaros S."/>
            <person name="Januszkiewicz K."/>
            <person name="Wedrychowicz H."/>
        </authorList>
    </citation>
    <scope>NUCLEOTIDE SEQUENCE [LARGE SCALE GENOMIC DNA]</scope>
    <source>
        <strain evidence="3 4">DSM 46144</strain>
    </source>
</reference>
<keyword evidence="2" id="KW-0812">Transmembrane</keyword>
<feature type="transmembrane region" description="Helical" evidence="2">
    <location>
        <begin position="196"/>
        <end position="215"/>
    </location>
</feature>
<feature type="transmembrane region" description="Helical" evidence="2">
    <location>
        <begin position="39"/>
        <end position="58"/>
    </location>
</feature>
<sequence length="217" mass="22511">MRAFGSTDFEEDEDTMTAVSAPLAPTEAPDHRAGLRMRALAVVAGGVLFALGNALHPWEHNEAALTYPTWVLSHLTFAAGALLIAAGSGALAQRLAPSRVALVGLGLLWLGMVLMPVGAYAEAYVAPAVDQDVFAGIEESAAILNVVYALPVLLGPLLIAFGTLRHRLLPVWVSLALQGTLIGAVLGPALPKEGYGIIPGTVVFGFAIAAAGWAARR</sequence>
<name>A0A1M7RCJ9_9ACTN</name>
<gene>
    <name evidence="3" type="ORF">SAMN05443668_11022</name>
</gene>
<dbReference type="Proteomes" id="UP000184440">
    <property type="component" value="Unassembled WGS sequence"/>
</dbReference>
<feature type="transmembrane region" description="Helical" evidence="2">
    <location>
        <begin position="99"/>
        <end position="121"/>
    </location>
</feature>
<keyword evidence="4" id="KW-1185">Reference proteome</keyword>
<feature type="transmembrane region" description="Helical" evidence="2">
    <location>
        <begin position="168"/>
        <end position="190"/>
    </location>
</feature>
<keyword evidence="2" id="KW-1133">Transmembrane helix</keyword>
<accession>A0A1M7RCJ9</accession>
<evidence type="ECO:0000256" key="1">
    <source>
        <dbReference type="SAM" id="MobiDB-lite"/>
    </source>
</evidence>
<evidence type="ECO:0000256" key="2">
    <source>
        <dbReference type="SAM" id="Phobius"/>
    </source>
</evidence>
<evidence type="ECO:0000313" key="4">
    <source>
        <dbReference type="Proteomes" id="UP000184440"/>
    </source>
</evidence>
<dbReference type="STRING" id="134849.SAMN05443668_11022"/>
<dbReference type="AlphaFoldDB" id="A0A1M7RCJ9"/>
<protein>
    <submittedName>
        <fullName evidence="3">Uncharacterized protein</fullName>
    </submittedName>
</protein>
<organism evidence="3 4">
    <name type="scientific">Cryptosporangium aurantiacum</name>
    <dbReference type="NCBI Taxonomy" id="134849"/>
    <lineage>
        <taxon>Bacteria</taxon>
        <taxon>Bacillati</taxon>
        <taxon>Actinomycetota</taxon>
        <taxon>Actinomycetes</taxon>
        <taxon>Cryptosporangiales</taxon>
        <taxon>Cryptosporangiaceae</taxon>
        <taxon>Cryptosporangium</taxon>
    </lineage>
</organism>
<dbReference type="EMBL" id="FRCS01000010">
    <property type="protein sequence ID" value="SHN44025.1"/>
    <property type="molecule type" value="Genomic_DNA"/>
</dbReference>
<feature type="region of interest" description="Disordered" evidence="1">
    <location>
        <begin position="1"/>
        <end position="25"/>
    </location>
</feature>
<feature type="transmembrane region" description="Helical" evidence="2">
    <location>
        <begin position="141"/>
        <end position="161"/>
    </location>
</feature>
<keyword evidence="2" id="KW-0472">Membrane</keyword>